<dbReference type="Proteomes" id="UP000682416">
    <property type="component" value="Chromosome"/>
</dbReference>
<reference evidence="3" key="1">
    <citation type="submission" date="2021-05" db="EMBL/GenBank/DDBJ databases">
        <authorList>
            <person name="Kaiqin L."/>
            <person name="Jian G."/>
        </authorList>
    </citation>
    <scope>NUCLEOTIDE SEQUENCE</scope>
    <source>
        <strain evidence="3">HDS5</strain>
    </source>
</reference>
<feature type="transmembrane region" description="Helical" evidence="2">
    <location>
        <begin position="83"/>
        <end position="100"/>
    </location>
</feature>
<feature type="transmembrane region" description="Helical" evidence="2">
    <location>
        <begin position="49"/>
        <end position="77"/>
    </location>
</feature>
<dbReference type="GO" id="GO:0008237">
    <property type="term" value="F:metallopeptidase activity"/>
    <property type="evidence" value="ECO:0007669"/>
    <property type="project" value="UniProtKB-KW"/>
</dbReference>
<dbReference type="EMBL" id="CP074402">
    <property type="protein sequence ID" value="QVJ00529.1"/>
    <property type="molecule type" value="Genomic_DNA"/>
</dbReference>
<dbReference type="Pfam" id="PF13367">
    <property type="entry name" value="PrsW-protease"/>
    <property type="match status" value="1"/>
</dbReference>
<dbReference type="PANTHER" id="PTHR36844">
    <property type="entry name" value="PROTEASE PRSW"/>
    <property type="match status" value="1"/>
</dbReference>
<keyword evidence="3" id="KW-0645">Protease</keyword>
<keyword evidence="2" id="KW-0472">Membrane</keyword>
<feature type="compositionally biased region" description="Basic and acidic residues" evidence="1">
    <location>
        <begin position="359"/>
        <end position="381"/>
    </location>
</feature>
<feature type="transmembrane region" description="Helical" evidence="2">
    <location>
        <begin position="240"/>
        <end position="258"/>
    </location>
</feature>
<sequence>MSHARPEPDVPSTVSGQVPTPRRPGREHASEHPAAPPHQEPPGPQRVPALVATVALAVVCLGGFVYTLTSFFGAIRVFPTETLAAAVVLAVAGVIGFWVLRRIRPVRAPSPTFSLVAVLWGLTGAIGLALFSNSQLMSAWSRMGGVDFGSAWGASLTAPLNEELLKTIGVVLIAVIAPRVVRGPVDGFVMGALVGLGFQLAEDFTYALNSIMMQGATDGVASVLQTLFLRVGLTGLGSHWAMSAIAGTAVGLLAAVAWRPGAGRATGALLLFLLAMGVHWFFDAPVLVGLLGVLVKTLVVFLSAVAVYVVARHSHRRRVRESLAEQGEELGMRRSAAVALSSRHGRHRELGRVAAPERPAVRDRQDRMVATAEERASEYRG</sequence>
<feature type="transmembrane region" description="Helical" evidence="2">
    <location>
        <begin position="288"/>
        <end position="311"/>
    </location>
</feature>
<dbReference type="InterPro" id="IPR026898">
    <property type="entry name" value="PrsW"/>
</dbReference>
<accession>A0A975QJL5</accession>
<feature type="transmembrane region" description="Helical" evidence="2">
    <location>
        <begin position="265"/>
        <end position="282"/>
    </location>
</feature>
<feature type="compositionally biased region" description="Pro residues" evidence="1">
    <location>
        <begin position="34"/>
        <end position="44"/>
    </location>
</feature>
<keyword evidence="2" id="KW-1133">Transmembrane helix</keyword>
<gene>
    <name evidence="3" type="ORF">KGD82_17775</name>
</gene>
<keyword evidence="2" id="KW-0812">Transmembrane</keyword>
<feature type="region of interest" description="Disordered" evidence="1">
    <location>
        <begin position="1"/>
        <end position="44"/>
    </location>
</feature>
<protein>
    <submittedName>
        <fullName evidence="3">PrsW family intramembrane metalloprotease</fullName>
    </submittedName>
</protein>
<feature type="region of interest" description="Disordered" evidence="1">
    <location>
        <begin position="345"/>
        <end position="381"/>
    </location>
</feature>
<keyword evidence="4" id="KW-1185">Reference proteome</keyword>
<dbReference type="PANTHER" id="PTHR36844:SF1">
    <property type="entry name" value="PROTEASE PRSW"/>
    <property type="match status" value="1"/>
</dbReference>
<proteinExistence type="predicted"/>
<dbReference type="RefSeq" id="WP_431869258.1">
    <property type="nucleotide sequence ID" value="NZ_CBDRIY010000009.1"/>
</dbReference>
<evidence type="ECO:0000256" key="1">
    <source>
        <dbReference type="SAM" id="MobiDB-lite"/>
    </source>
</evidence>
<evidence type="ECO:0000313" key="4">
    <source>
        <dbReference type="Proteomes" id="UP000682416"/>
    </source>
</evidence>
<keyword evidence="3" id="KW-0378">Hydrolase</keyword>
<feature type="transmembrane region" description="Helical" evidence="2">
    <location>
        <begin position="112"/>
        <end position="131"/>
    </location>
</feature>
<keyword evidence="3" id="KW-0482">Metalloprotease</keyword>
<organism evidence="3 4">
    <name type="scientific">Nocardiopsis eucommiae</name>
    <dbReference type="NCBI Taxonomy" id="2831970"/>
    <lineage>
        <taxon>Bacteria</taxon>
        <taxon>Bacillati</taxon>
        <taxon>Actinomycetota</taxon>
        <taxon>Actinomycetes</taxon>
        <taxon>Streptosporangiales</taxon>
        <taxon>Nocardiopsidaceae</taxon>
        <taxon>Nocardiopsis</taxon>
    </lineage>
</organism>
<dbReference type="AlphaFoldDB" id="A0A975QJL5"/>
<dbReference type="KEGG" id="nec:KGD82_17775"/>
<evidence type="ECO:0000313" key="3">
    <source>
        <dbReference type="EMBL" id="QVJ00529.1"/>
    </source>
</evidence>
<evidence type="ECO:0000256" key="2">
    <source>
        <dbReference type="SAM" id="Phobius"/>
    </source>
</evidence>
<name>A0A975QJL5_9ACTN</name>